<accession>C3Z0I6</accession>
<feature type="region of interest" description="Disordered" evidence="1">
    <location>
        <begin position="1"/>
        <end position="52"/>
    </location>
</feature>
<feature type="compositionally biased region" description="Basic and acidic residues" evidence="1">
    <location>
        <begin position="9"/>
        <end position="19"/>
    </location>
</feature>
<dbReference type="AlphaFoldDB" id="C3Z0I6"/>
<dbReference type="EMBL" id="GG666568">
    <property type="protein sequence ID" value="EEN54034.1"/>
    <property type="molecule type" value="Genomic_DNA"/>
</dbReference>
<proteinExistence type="predicted"/>
<dbReference type="InParanoid" id="C3Z0I6"/>
<reference evidence="2" key="1">
    <citation type="journal article" date="2008" name="Nature">
        <title>The amphioxus genome and the evolution of the chordate karyotype.</title>
        <authorList>
            <consortium name="US DOE Joint Genome Institute (JGI-PGF)"/>
            <person name="Putnam N.H."/>
            <person name="Butts T."/>
            <person name="Ferrier D.E.K."/>
            <person name="Furlong R.F."/>
            <person name="Hellsten U."/>
            <person name="Kawashima T."/>
            <person name="Robinson-Rechavi M."/>
            <person name="Shoguchi E."/>
            <person name="Terry A."/>
            <person name="Yu J.-K."/>
            <person name="Benito-Gutierrez E.L."/>
            <person name="Dubchak I."/>
            <person name="Garcia-Fernandez J."/>
            <person name="Gibson-Brown J.J."/>
            <person name="Grigoriev I.V."/>
            <person name="Horton A.C."/>
            <person name="de Jong P.J."/>
            <person name="Jurka J."/>
            <person name="Kapitonov V.V."/>
            <person name="Kohara Y."/>
            <person name="Kuroki Y."/>
            <person name="Lindquist E."/>
            <person name="Lucas S."/>
            <person name="Osoegawa K."/>
            <person name="Pennacchio L.A."/>
            <person name="Salamov A.A."/>
            <person name="Satou Y."/>
            <person name="Sauka-Spengler T."/>
            <person name="Schmutz J."/>
            <person name="Shin-I T."/>
            <person name="Toyoda A."/>
            <person name="Bronner-Fraser M."/>
            <person name="Fujiyama A."/>
            <person name="Holland L.Z."/>
            <person name="Holland P.W.H."/>
            <person name="Satoh N."/>
            <person name="Rokhsar D.S."/>
        </authorList>
    </citation>
    <scope>NUCLEOTIDE SEQUENCE [LARGE SCALE GENOMIC DNA]</scope>
    <source>
        <strain evidence="2">S238N-H82</strain>
        <tissue evidence="2">Testes</tissue>
    </source>
</reference>
<sequence length="198" mass="21896">MPDPPLCHVADRLRPDVPPRRPFSQPACYRRTPAGPRPNAIRGPLPCRPTRPVTRPLATRASAVCAAMDDPPSCHVAERPRPDVTPCRPSSQPLRLPAAAADRQQTQLIRCVSMPFSYPACRRTSLSNVPSRLRSSSLKDIARQDVALKPSAASHVSVPPCRPHRRLPDPTRRACLTRPRSFTPRTRRCPSRPQLAAP</sequence>
<organism>
    <name type="scientific">Branchiostoma floridae</name>
    <name type="common">Florida lancelet</name>
    <name type="synonym">Amphioxus</name>
    <dbReference type="NCBI Taxonomy" id="7739"/>
    <lineage>
        <taxon>Eukaryota</taxon>
        <taxon>Metazoa</taxon>
        <taxon>Chordata</taxon>
        <taxon>Cephalochordata</taxon>
        <taxon>Leptocardii</taxon>
        <taxon>Amphioxiformes</taxon>
        <taxon>Branchiostomatidae</taxon>
        <taxon>Branchiostoma</taxon>
    </lineage>
</organism>
<feature type="region of interest" description="Disordered" evidence="1">
    <location>
        <begin position="151"/>
        <end position="198"/>
    </location>
</feature>
<evidence type="ECO:0000313" key="2">
    <source>
        <dbReference type="EMBL" id="EEN54034.1"/>
    </source>
</evidence>
<name>C3Z0I6_BRAFL</name>
<protein>
    <submittedName>
        <fullName evidence="2">Uncharacterized protein</fullName>
    </submittedName>
</protein>
<evidence type="ECO:0000256" key="1">
    <source>
        <dbReference type="SAM" id="MobiDB-lite"/>
    </source>
</evidence>
<gene>
    <name evidence="2" type="ORF">BRAFLDRAFT_79753</name>
</gene>